<evidence type="ECO:0000313" key="2">
    <source>
        <dbReference type="Proteomes" id="UP000812961"/>
    </source>
</evidence>
<accession>A0ABS7G4X8</accession>
<dbReference type="RefSeq" id="WP_220247943.1">
    <property type="nucleotide sequence ID" value="NZ_JAICCF010000001.1"/>
</dbReference>
<evidence type="ECO:0000313" key="1">
    <source>
        <dbReference type="EMBL" id="MBW8682703.1"/>
    </source>
</evidence>
<dbReference type="Proteomes" id="UP000812961">
    <property type="component" value="Unassembled WGS sequence"/>
</dbReference>
<proteinExistence type="predicted"/>
<evidence type="ECO:0008006" key="3">
    <source>
        <dbReference type="Google" id="ProtNLM"/>
    </source>
</evidence>
<sequence>MKLLFKYIKIIVPVVIILITAGAFASIPALREQFKKDAPVELPQEEIAGIDEQDKAIIEELSQVMHAMDTMTVLTIDGSVEGQDVADSTAGLQSAFSYTRQGNQAYYQFNRQEIISLTDAYIVIAHDVKKIFLSRPKEVMKPIRVPVKAEVDFLSHESYSVSRETVGRLTTISLNNPSHASCRAYSVSFDSLNIIRSSVMRMTNPQAMTDPSRDKILKVTISNWELGVVRKELLRKERYITFINGGIAPAARLSDYDLIND</sequence>
<keyword evidence="2" id="KW-1185">Reference proteome</keyword>
<comment type="caution">
    <text evidence="1">The sequence shown here is derived from an EMBL/GenBank/DDBJ whole genome shotgun (WGS) entry which is preliminary data.</text>
</comment>
<organism evidence="1 2">
    <name type="scientific">Chitinophaga rhizophila</name>
    <dbReference type="NCBI Taxonomy" id="2866212"/>
    <lineage>
        <taxon>Bacteria</taxon>
        <taxon>Pseudomonadati</taxon>
        <taxon>Bacteroidota</taxon>
        <taxon>Chitinophagia</taxon>
        <taxon>Chitinophagales</taxon>
        <taxon>Chitinophagaceae</taxon>
        <taxon>Chitinophaga</taxon>
    </lineage>
</organism>
<reference evidence="1 2" key="1">
    <citation type="submission" date="2021-08" db="EMBL/GenBank/DDBJ databases">
        <title>The genome sequence of Chitinophaga sp. B61.</title>
        <authorList>
            <person name="Zhang X."/>
        </authorList>
    </citation>
    <scope>NUCLEOTIDE SEQUENCE [LARGE SCALE GENOMIC DNA]</scope>
    <source>
        <strain evidence="1 2">B61</strain>
    </source>
</reference>
<gene>
    <name evidence="1" type="ORF">K1Y79_00030</name>
</gene>
<protein>
    <recommendedName>
        <fullName evidence="3">Outer membrane lipoprotein-sorting protein</fullName>
    </recommendedName>
</protein>
<dbReference type="EMBL" id="JAICCF010000001">
    <property type="protein sequence ID" value="MBW8682703.1"/>
    <property type="molecule type" value="Genomic_DNA"/>
</dbReference>
<name>A0ABS7G4X8_9BACT</name>